<dbReference type="PANTHER" id="PTHR12147">
    <property type="entry name" value="METALLOPEPTIDASE M28 FAMILY MEMBER"/>
    <property type="match status" value="1"/>
</dbReference>
<feature type="domain" description="Peptidase M28" evidence="1">
    <location>
        <begin position="160"/>
        <end position="358"/>
    </location>
</feature>
<evidence type="ECO:0000313" key="2">
    <source>
        <dbReference type="EMBL" id="EJX05657.1"/>
    </source>
</evidence>
<dbReference type="AlphaFoldDB" id="J9GE97"/>
<comment type="caution">
    <text evidence="2">The sequence shown here is derived from an EMBL/GenBank/DDBJ whole genome shotgun (WGS) entry which is preliminary data.</text>
</comment>
<dbReference type="InterPro" id="IPR045175">
    <property type="entry name" value="M28_fam"/>
</dbReference>
<sequence>MKKEMKVRTNTLSKKNRISKMNRMSAICKMLLVLFGLGGYPLMLDTTGIQAAERQVKKSLLTPVEKGLQSINRVSAEATIGFLAADELQGREAGFHGSRVSSEYIVSLLQWMGVAPLGESYFQPFEAYRKERQKKGRLEVDPKVVAQLKQEVHQKLSMRNVLGMIPGKRADEYVIVGAHFDHLGIDPALDGDQIYNGADDNASGVSAVLQIARAFVASGQQPERNVIFAFWDGEEKGLLGSKYFVQTCPFLSQVKGYLNFDMIGRNHFPERPQHVVYFYTASHPCFGEWLKEDMERYALQLEPDYRAWDNPVGGSDNASFARIGIPVIWYHTDGHPDYHLPSDHADRLNWEKVVEITKASFLNMWRMANESF</sequence>
<dbReference type="EMBL" id="AMCI01001405">
    <property type="protein sequence ID" value="EJX05657.1"/>
    <property type="molecule type" value="Genomic_DNA"/>
</dbReference>
<accession>J9GE97</accession>
<dbReference type="SUPFAM" id="SSF53187">
    <property type="entry name" value="Zn-dependent exopeptidases"/>
    <property type="match status" value="1"/>
</dbReference>
<gene>
    <name evidence="2" type="ORF">EVA_06244</name>
</gene>
<dbReference type="Gene3D" id="3.40.630.10">
    <property type="entry name" value="Zn peptidases"/>
    <property type="match status" value="1"/>
</dbReference>
<proteinExistence type="predicted"/>
<dbReference type="PANTHER" id="PTHR12147:SF26">
    <property type="entry name" value="PEPTIDASE M28 DOMAIN-CONTAINING PROTEIN"/>
    <property type="match status" value="1"/>
</dbReference>
<dbReference type="InterPro" id="IPR007484">
    <property type="entry name" value="Peptidase_M28"/>
</dbReference>
<dbReference type="GO" id="GO:0006508">
    <property type="term" value="P:proteolysis"/>
    <property type="evidence" value="ECO:0007669"/>
    <property type="project" value="InterPro"/>
</dbReference>
<dbReference type="Pfam" id="PF04389">
    <property type="entry name" value="Peptidase_M28"/>
    <property type="match status" value="1"/>
</dbReference>
<name>J9GE97_9ZZZZ</name>
<dbReference type="GO" id="GO:0008235">
    <property type="term" value="F:metalloexopeptidase activity"/>
    <property type="evidence" value="ECO:0007669"/>
    <property type="project" value="InterPro"/>
</dbReference>
<evidence type="ECO:0000259" key="1">
    <source>
        <dbReference type="Pfam" id="PF04389"/>
    </source>
</evidence>
<organism evidence="2">
    <name type="scientific">gut metagenome</name>
    <dbReference type="NCBI Taxonomy" id="749906"/>
    <lineage>
        <taxon>unclassified sequences</taxon>
        <taxon>metagenomes</taxon>
        <taxon>organismal metagenomes</taxon>
    </lineage>
</organism>
<reference evidence="2" key="1">
    <citation type="journal article" date="2012" name="PLoS ONE">
        <title>Gene sets for utilization of primary and secondary nutrition supplies in the distal gut of endangered iberian lynx.</title>
        <authorList>
            <person name="Alcaide M."/>
            <person name="Messina E."/>
            <person name="Richter M."/>
            <person name="Bargiela R."/>
            <person name="Peplies J."/>
            <person name="Huws S.A."/>
            <person name="Newbold C.J."/>
            <person name="Golyshin P.N."/>
            <person name="Simon M.A."/>
            <person name="Lopez G."/>
            <person name="Yakimov M.M."/>
            <person name="Ferrer M."/>
        </authorList>
    </citation>
    <scope>NUCLEOTIDE SEQUENCE</scope>
</reference>
<protein>
    <submittedName>
        <fullName evidence="2">Peptidase, M28 family</fullName>
    </submittedName>
</protein>